<dbReference type="Proteomes" id="UP001160148">
    <property type="component" value="Unassembled WGS sequence"/>
</dbReference>
<proteinExistence type="predicted"/>
<evidence type="ECO:0000259" key="1">
    <source>
        <dbReference type="Pfam" id="PF05699"/>
    </source>
</evidence>
<evidence type="ECO:0000313" key="2">
    <source>
        <dbReference type="EMBL" id="CAI6370221.1"/>
    </source>
</evidence>
<dbReference type="AlphaFoldDB" id="A0AAV0XSA9"/>
<accession>A0AAV0XSA9</accession>
<protein>
    <recommendedName>
        <fullName evidence="1">HAT C-terminal dimerisation domain-containing protein</fullName>
    </recommendedName>
</protein>
<comment type="caution">
    <text evidence="2">The sequence shown here is derived from an EMBL/GenBank/DDBJ whole genome shotgun (WGS) entry which is preliminary data.</text>
</comment>
<dbReference type="PANTHER" id="PTHR47611:SF3">
    <property type="entry name" value="HAT C-TERMINAL DIMERISATION DOMAIN-CONTAINING PROTEIN"/>
    <property type="match status" value="1"/>
</dbReference>
<dbReference type="InterPro" id="IPR012337">
    <property type="entry name" value="RNaseH-like_sf"/>
</dbReference>
<dbReference type="SUPFAM" id="SSF53098">
    <property type="entry name" value="Ribonuclease H-like"/>
    <property type="match status" value="1"/>
</dbReference>
<dbReference type="InterPro" id="IPR008906">
    <property type="entry name" value="HATC_C_dom"/>
</dbReference>
<organism evidence="2 3">
    <name type="scientific">Macrosiphum euphorbiae</name>
    <name type="common">potato aphid</name>
    <dbReference type="NCBI Taxonomy" id="13131"/>
    <lineage>
        <taxon>Eukaryota</taxon>
        <taxon>Metazoa</taxon>
        <taxon>Ecdysozoa</taxon>
        <taxon>Arthropoda</taxon>
        <taxon>Hexapoda</taxon>
        <taxon>Insecta</taxon>
        <taxon>Pterygota</taxon>
        <taxon>Neoptera</taxon>
        <taxon>Paraneoptera</taxon>
        <taxon>Hemiptera</taxon>
        <taxon>Sternorrhyncha</taxon>
        <taxon>Aphidomorpha</taxon>
        <taxon>Aphidoidea</taxon>
        <taxon>Aphididae</taxon>
        <taxon>Macrosiphini</taxon>
        <taxon>Macrosiphum</taxon>
    </lineage>
</organism>
<keyword evidence="3" id="KW-1185">Reference proteome</keyword>
<sequence>MVRPLIHKIVTSHYEHGIEDDNITERFKNTTNDAFTQFTGYLSEPQLRFDLNPLEWWRTREEKYPAIATIAKKYLAIPSTSAIQRCFSTAGNIVTPKRSCLLPENVDMLVFLYQNRKLYF</sequence>
<name>A0AAV0XSA9_9HEMI</name>
<evidence type="ECO:0000313" key="3">
    <source>
        <dbReference type="Proteomes" id="UP001160148"/>
    </source>
</evidence>
<dbReference type="PANTHER" id="PTHR47611">
    <property type="entry name" value="HAT DIMERISATION DOMAIN, C-TERMINAL"/>
    <property type="match status" value="1"/>
</dbReference>
<dbReference type="EMBL" id="CARXXK010000262">
    <property type="protein sequence ID" value="CAI6370221.1"/>
    <property type="molecule type" value="Genomic_DNA"/>
</dbReference>
<dbReference type="GO" id="GO:0046983">
    <property type="term" value="F:protein dimerization activity"/>
    <property type="evidence" value="ECO:0007669"/>
    <property type="project" value="InterPro"/>
</dbReference>
<gene>
    <name evidence="2" type="ORF">MEUPH1_LOCUS24367</name>
</gene>
<dbReference type="Pfam" id="PF05699">
    <property type="entry name" value="Dimer_Tnp_hAT"/>
    <property type="match status" value="1"/>
</dbReference>
<reference evidence="2 3" key="1">
    <citation type="submission" date="2023-01" db="EMBL/GenBank/DDBJ databases">
        <authorList>
            <person name="Whitehead M."/>
        </authorList>
    </citation>
    <scope>NUCLEOTIDE SEQUENCE [LARGE SCALE GENOMIC DNA]</scope>
</reference>
<feature type="domain" description="HAT C-terminal dimerisation" evidence="1">
    <location>
        <begin position="40"/>
        <end position="115"/>
    </location>
</feature>